<keyword evidence="4 7" id="KW-0812">Transmembrane</keyword>
<dbReference type="EMBL" id="ACJM01000001">
    <property type="protein sequence ID" value="EEG79057.1"/>
    <property type="molecule type" value="Genomic_DNA"/>
</dbReference>
<gene>
    <name evidence="8" type="ORF">DealDRAFT_0331</name>
</gene>
<dbReference type="Proteomes" id="UP000006443">
    <property type="component" value="Unassembled WGS sequence"/>
</dbReference>
<dbReference type="AlphaFoldDB" id="C0GCX2"/>
<sequence length="164" mass="17144">MTTTILILAALALALFIAALRRKDGSHTEGLASGAKLFYSYLPLLLLAFLAAGLLQVALPPELISGWLGAEAGWRGILIGSFSGMLVAAGPYVSFPIFASIMQGGAGIGTVVALVTSWSLLTFSKLPFELAVLGPKFTVVRITIVILMPPIAGFLAHIFFAGIL</sequence>
<accession>C0GCX2</accession>
<comment type="caution">
    <text evidence="8">The sequence shown here is derived from an EMBL/GenBank/DDBJ whole genome shotgun (WGS) entry which is preliminary data.</text>
</comment>
<reference evidence="8 9" key="1">
    <citation type="submission" date="2009-02" db="EMBL/GenBank/DDBJ databases">
        <title>Sequencing of the draft genome and assembly of Dethiobacter alkaliphilus AHT 1.</title>
        <authorList>
            <consortium name="US DOE Joint Genome Institute (JGI-PGF)"/>
            <person name="Lucas S."/>
            <person name="Copeland A."/>
            <person name="Lapidus A."/>
            <person name="Glavina del Rio T."/>
            <person name="Dalin E."/>
            <person name="Tice H."/>
            <person name="Bruce D."/>
            <person name="Goodwin L."/>
            <person name="Pitluck S."/>
            <person name="Larimer F."/>
            <person name="Land M.L."/>
            <person name="Hauser L."/>
            <person name="Muyzer G."/>
        </authorList>
    </citation>
    <scope>NUCLEOTIDE SEQUENCE [LARGE SCALE GENOMIC DNA]</scope>
    <source>
        <strain evidence="8 9">AHT 1</strain>
    </source>
</reference>
<keyword evidence="5 7" id="KW-1133">Transmembrane helix</keyword>
<comment type="subcellular location">
    <subcellularLocation>
        <location evidence="1">Cell membrane</location>
        <topology evidence="1">Multi-pass membrane protein</topology>
    </subcellularLocation>
</comment>
<proteinExistence type="inferred from homology"/>
<dbReference type="OrthoDB" id="9798408at2"/>
<evidence type="ECO:0000256" key="5">
    <source>
        <dbReference type="ARBA" id="ARBA00022989"/>
    </source>
</evidence>
<dbReference type="STRING" id="555088.DealDRAFT_0331"/>
<feature type="transmembrane region" description="Helical" evidence="7">
    <location>
        <begin position="101"/>
        <end position="121"/>
    </location>
</feature>
<evidence type="ECO:0000313" key="9">
    <source>
        <dbReference type="Proteomes" id="UP000006443"/>
    </source>
</evidence>
<dbReference type="GO" id="GO:0005886">
    <property type="term" value="C:plasma membrane"/>
    <property type="evidence" value="ECO:0007669"/>
    <property type="project" value="UniProtKB-SubCell"/>
</dbReference>
<evidence type="ECO:0000256" key="3">
    <source>
        <dbReference type="ARBA" id="ARBA00022475"/>
    </source>
</evidence>
<feature type="transmembrane region" description="Helical" evidence="7">
    <location>
        <begin position="38"/>
        <end position="60"/>
    </location>
</feature>
<dbReference type="InterPro" id="IPR005524">
    <property type="entry name" value="DUF318"/>
</dbReference>
<organism evidence="8 9">
    <name type="scientific">Dethiobacter alkaliphilus AHT 1</name>
    <dbReference type="NCBI Taxonomy" id="555088"/>
    <lineage>
        <taxon>Bacteria</taxon>
        <taxon>Bacillati</taxon>
        <taxon>Bacillota</taxon>
        <taxon>Dethiobacteria</taxon>
        <taxon>Dethiobacterales</taxon>
        <taxon>Dethiobacteraceae</taxon>
        <taxon>Dethiobacter</taxon>
    </lineage>
</organism>
<keyword evidence="3" id="KW-1003">Cell membrane</keyword>
<evidence type="ECO:0000256" key="4">
    <source>
        <dbReference type="ARBA" id="ARBA00022692"/>
    </source>
</evidence>
<feature type="transmembrane region" description="Helical" evidence="7">
    <location>
        <begin position="72"/>
        <end position="95"/>
    </location>
</feature>
<protein>
    <recommendedName>
        <fullName evidence="10">Permease</fullName>
    </recommendedName>
</protein>
<dbReference type="eggNOG" id="COG0701">
    <property type="taxonomic scope" value="Bacteria"/>
</dbReference>
<evidence type="ECO:0000256" key="6">
    <source>
        <dbReference type="ARBA" id="ARBA00023136"/>
    </source>
</evidence>
<evidence type="ECO:0000256" key="2">
    <source>
        <dbReference type="ARBA" id="ARBA00006386"/>
    </source>
</evidence>
<evidence type="ECO:0000256" key="7">
    <source>
        <dbReference type="SAM" id="Phobius"/>
    </source>
</evidence>
<name>C0GCX2_DETAL</name>
<evidence type="ECO:0000313" key="8">
    <source>
        <dbReference type="EMBL" id="EEG79057.1"/>
    </source>
</evidence>
<evidence type="ECO:0008006" key="10">
    <source>
        <dbReference type="Google" id="ProtNLM"/>
    </source>
</evidence>
<dbReference type="Pfam" id="PF03773">
    <property type="entry name" value="ArsP_1"/>
    <property type="match status" value="1"/>
</dbReference>
<dbReference type="RefSeq" id="WP_008514229.1">
    <property type="nucleotide sequence ID" value="NZ_ACJM01000001.1"/>
</dbReference>
<keyword evidence="6 7" id="KW-0472">Membrane</keyword>
<feature type="transmembrane region" description="Helical" evidence="7">
    <location>
        <begin position="142"/>
        <end position="163"/>
    </location>
</feature>
<comment type="similarity">
    <text evidence="2">Belongs to the UPF0718 family.</text>
</comment>
<evidence type="ECO:0000256" key="1">
    <source>
        <dbReference type="ARBA" id="ARBA00004651"/>
    </source>
</evidence>
<keyword evidence="9" id="KW-1185">Reference proteome</keyword>